<organism evidence="12">
    <name type="scientific">Dictyoglomus thermophilum</name>
    <dbReference type="NCBI Taxonomy" id="14"/>
    <lineage>
        <taxon>Bacteria</taxon>
        <taxon>Pseudomonadati</taxon>
        <taxon>Dictyoglomota</taxon>
        <taxon>Dictyoglomia</taxon>
        <taxon>Dictyoglomales</taxon>
        <taxon>Dictyoglomaceae</taxon>
        <taxon>Dictyoglomus</taxon>
    </lineage>
</organism>
<dbReference type="GO" id="GO:0005524">
    <property type="term" value="F:ATP binding"/>
    <property type="evidence" value="ECO:0007669"/>
    <property type="project" value="UniProtKB-UniRule"/>
</dbReference>
<dbReference type="EC" id="2.7.11.1" evidence="1"/>
<dbReference type="PROSITE" id="PS50011">
    <property type="entry name" value="PROTEIN_KINASE_DOM"/>
    <property type="match status" value="1"/>
</dbReference>
<keyword evidence="3" id="KW-0808">Transferase</keyword>
<dbReference type="InterPro" id="IPR007890">
    <property type="entry name" value="CHASE2"/>
</dbReference>
<feature type="transmembrane region" description="Helical" evidence="10">
    <location>
        <begin position="292"/>
        <end position="312"/>
    </location>
</feature>
<evidence type="ECO:0000256" key="6">
    <source>
        <dbReference type="ARBA" id="ARBA00022840"/>
    </source>
</evidence>
<comment type="caution">
    <text evidence="12">The sequence shown here is derived from an EMBL/GenBank/DDBJ whole genome shotgun (WGS) entry which is preliminary data.</text>
</comment>
<keyword evidence="6 9" id="KW-0067">ATP-binding</keyword>
<feature type="domain" description="Protein kinase" evidence="11">
    <location>
        <begin position="381"/>
        <end position="647"/>
    </location>
</feature>
<dbReference type="InterPro" id="IPR008271">
    <property type="entry name" value="Ser/Thr_kinase_AS"/>
</dbReference>
<evidence type="ECO:0000256" key="9">
    <source>
        <dbReference type="PROSITE-ProRule" id="PRU10141"/>
    </source>
</evidence>
<dbReference type="InterPro" id="IPR017441">
    <property type="entry name" value="Protein_kinase_ATP_BS"/>
</dbReference>
<evidence type="ECO:0000256" key="1">
    <source>
        <dbReference type="ARBA" id="ARBA00012513"/>
    </source>
</evidence>
<comment type="catalytic activity">
    <reaction evidence="8">
        <text>L-seryl-[protein] + ATP = O-phospho-L-seryl-[protein] + ADP + H(+)</text>
        <dbReference type="Rhea" id="RHEA:17989"/>
        <dbReference type="Rhea" id="RHEA-COMP:9863"/>
        <dbReference type="Rhea" id="RHEA-COMP:11604"/>
        <dbReference type="ChEBI" id="CHEBI:15378"/>
        <dbReference type="ChEBI" id="CHEBI:29999"/>
        <dbReference type="ChEBI" id="CHEBI:30616"/>
        <dbReference type="ChEBI" id="CHEBI:83421"/>
        <dbReference type="ChEBI" id="CHEBI:456216"/>
        <dbReference type="EC" id="2.7.11.1"/>
    </reaction>
</comment>
<evidence type="ECO:0000256" key="10">
    <source>
        <dbReference type="SAM" id="Phobius"/>
    </source>
</evidence>
<comment type="catalytic activity">
    <reaction evidence="7">
        <text>L-threonyl-[protein] + ATP = O-phospho-L-threonyl-[protein] + ADP + H(+)</text>
        <dbReference type="Rhea" id="RHEA:46608"/>
        <dbReference type="Rhea" id="RHEA-COMP:11060"/>
        <dbReference type="Rhea" id="RHEA-COMP:11605"/>
        <dbReference type="ChEBI" id="CHEBI:15378"/>
        <dbReference type="ChEBI" id="CHEBI:30013"/>
        <dbReference type="ChEBI" id="CHEBI:30616"/>
        <dbReference type="ChEBI" id="CHEBI:61977"/>
        <dbReference type="ChEBI" id="CHEBI:456216"/>
        <dbReference type="EC" id="2.7.11.1"/>
    </reaction>
</comment>
<evidence type="ECO:0000256" key="2">
    <source>
        <dbReference type="ARBA" id="ARBA00022527"/>
    </source>
</evidence>
<keyword evidence="10" id="KW-0812">Transmembrane</keyword>
<dbReference type="Gene3D" id="3.30.200.20">
    <property type="entry name" value="Phosphorylase Kinase, domain 1"/>
    <property type="match status" value="1"/>
</dbReference>
<accession>A0A7C3MKY9</accession>
<dbReference type="PANTHER" id="PTHR43289:SF34">
    <property type="entry name" value="SERINE_THREONINE-PROTEIN KINASE YBDM-RELATED"/>
    <property type="match status" value="1"/>
</dbReference>
<dbReference type="SUPFAM" id="SSF56112">
    <property type="entry name" value="Protein kinase-like (PK-like)"/>
    <property type="match status" value="1"/>
</dbReference>
<dbReference type="Pfam" id="PF05226">
    <property type="entry name" value="CHASE2"/>
    <property type="match status" value="1"/>
</dbReference>
<evidence type="ECO:0000256" key="8">
    <source>
        <dbReference type="ARBA" id="ARBA00048679"/>
    </source>
</evidence>
<keyword evidence="10" id="KW-1133">Transmembrane helix</keyword>
<keyword evidence="4 9" id="KW-0547">Nucleotide-binding</keyword>
<dbReference type="InterPro" id="IPR011009">
    <property type="entry name" value="Kinase-like_dom_sf"/>
</dbReference>
<evidence type="ECO:0000313" key="12">
    <source>
        <dbReference type="EMBL" id="HFX14209.1"/>
    </source>
</evidence>
<dbReference type="FunFam" id="1.10.510.10:FF:000021">
    <property type="entry name" value="Serine/threonine protein kinase"/>
    <property type="match status" value="1"/>
</dbReference>
<feature type="binding site" evidence="9">
    <location>
        <position position="410"/>
    </location>
    <ligand>
        <name>ATP</name>
        <dbReference type="ChEBI" id="CHEBI:30616"/>
    </ligand>
</feature>
<proteinExistence type="predicted"/>
<dbReference type="SMART" id="SM01080">
    <property type="entry name" value="CHASE2"/>
    <property type="match status" value="1"/>
</dbReference>
<dbReference type="PROSITE" id="PS00108">
    <property type="entry name" value="PROTEIN_KINASE_ST"/>
    <property type="match status" value="1"/>
</dbReference>
<feature type="transmembrane region" description="Helical" evidence="10">
    <location>
        <begin position="317"/>
        <end position="336"/>
    </location>
</feature>
<feature type="transmembrane region" description="Helical" evidence="10">
    <location>
        <begin position="342"/>
        <end position="363"/>
    </location>
</feature>
<sequence>MRSVFIKIGILLVFFVLLLGLSSLTFFKVWEKQTIDLRFHIRGETKPSEDIVIVGIDDNSIEGIGNWPWERSIHGRFLEVLRKENPKLVVFDILFDTKTAKDTIFAKSLKSFKKVVLSNYLYTYFDKRLNISLLSLKEPVDIIKEASLATGYSNVLIDDDNKVRRARPYEVNETGIKYYSLPLVVYGIVRNEFPYKYIYKLPEFFYINFRGGEGSFRYFSYIDVLNGKFTPNTFKNKIIFVGAVSPMLKDTFLHPFSGYLSPSGKSYSYMPGVEIHANILDNLLNNDYFKTIIFPLILIINFLSVFFTGIFLGKKMVLNVFITIFLILLYFGLSYYLFLKHIIAPVVSPSLGMVLGFLGNLVYQSILPKERLEGITIKKRYKILKKLGSGGMASVYLAKDLVTKKDVAIKILHPQYAEDKEVLERFYREIQVCKDLDHPSIVKVLDHGKEDDHVFMVMEYVSGKDLKKIMEEKGPIPVDLAVEIIKKVACALSYANSKNIVHRDIKPQNIMITNDGKVKLMDFGIARIGGLTTLTQTGIFMGTPQYASPEQLEGKKVDIRSDIFSLGIVFYEMLTGLLPYAEETTISLMLKRYQEELPDVRSINPNIPEGISMIIKKMTARFPEFRYQTPEELIDDLNRGYPLHPYEEKNISSSDTIIRRDKDKKDN</sequence>
<dbReference type="InterPro" id="IPR000719">
    <property type="entry name" value="Prot_kinase_dom"/>
</dbReference>
<dbReference type="FunFam" id="3.30.200.20:FF:000035">
    <property type="entry name" value="Serine/threonine protein kinase Stk1"/>
    <property type="match status" value="1"/>
</dbReference>
<dbReference type="GO" id="GO:0004674">
    <property type="term" value="F:protein serine/threonine kinase activity"/>
    <property type="evidence" value="ECO:0007669"/>
    <property type="project" value="UniProtKB-KW"/>
</dbReference>
<gene>
    <name evidence="12" type="ORF">ENW00_08735</name>
</gene>
<evidence type="ECO:0000256" key="3">
    <source>
        <dbReference type="ARBA" id="ARBA00022679"/>
    </source>
</evidence>
<reference evidence="12" key="1">
    <citation type="journal article" date="2020" name="mSystems">
        <title>Genome- and Community-Level Interaction Insights into Carbon Utilization and Element Cycling Functions of Hydrothermarchaeota in Hydrothermal Sediment.</title>
        <authorList>
            <person name="Zhou Z."/>
            <person name="Liu Y."/>
            <person name="Xu W."/>
            <person name="Pan J."/>
            <person name="Luo Z.H."/>
            <person name="Li M."/>
        </authorList>
    </citation>
    <scope>NUCLEOTIDE SEQUENCE [LARGE SCALE GENOMIC DNA]</scope>
    <source>
        <strain evidence="12">SpSt-81</strain>
    </source>
</reference>
<dbReference type="Gene3D" id="1.10.510.10">
    <property type="entry name" value="Transferase(Phosphotransferase) domain 1"/>
    <property type="match status" value="1"/>
</dbReference>
<evidence type="ECO:0000256" key="4">
    <source>
        <dbReference type="ARBA" id="ARBA00022741"/>
    </source>
</evidence>
<evidence type="ECO:0000259" key="11">
    <source>
        <dbReference type="PROSITE" id="PS50011"/>
    </source>
</evidence>
<evidence type="ECO:0000256" key="7">
    <source>
        <dbReference type="ARBA" id="ARBA00047899"/>
    </source>
</evidence>
<dbReference type="PROSITE" id="PS00107">
    <property type="entry name" value="PROTEIN_KINASE_ATP"/>
    <property type="match status" value="1"/>
</dbReference>
<evidence type="ECO:0000256" key="5">
    <source>
        <dbReference type="ARBA" id="ARBA00022777"/>
    </source>
</evidence>
<protein>
    <recommendedName>
        <fullName evidence="1">non-specific serine/threonine protein kinase</fullName>
        <ecNumber evidence="1">2.7.11.1</ecNumber>
    </recommendedName>
</protein>
<dbReference type="CDD" id="cd14014">
    <property type="entry name" value="STKc_PknB_like"/>
    <property type="match status" value="1"/>
</dbReference>
<dbReference type="SMART" id="SM00220">
    <property type="entry name" value="S_TKc"/>
    <property type="match status" value="1"/>
</dbReference>
<keyword evidence="10" id="KW-0472">Membrane</keyword>
<dbReference type="AlphaFoldDB" id="A0A7C3MKY9"/>
<keyword evidence="5" id="KW-0418">Kinase</keyword>
<keyword evidence="2" id="KW-0723">Serine/threonine-protein kinase</keyword>
<name>A0A7C3MKY9_DICTH</name>
<dbReference type="EMBL" id="DTIN01000039">
    <property type="protein sequence ID" value="HFX14209.1"/>
    <property type="molecule type" value="Genomic_DNA"/>
</dbReference>
<dbReference type="Pfam" id="PF00069">
    <property type="entry name" value="Pkinase"/>
    <property type="match status" value="1"/>
</dbReference>
<dbReference type="PANTHER" id="PTHR43289">
    <property type="entry name" value="MITOGEN-ACTIVATED PROTEIN KINASE KINASE KINASE 20-RELATED"/>
    <property type="match status" value="1"/>
</dbReference>